<evidence type="ECO:0000256" key="9">
    <source>
        <dbReference type="ARBA" id="ARBA00023157"/>
    </source>
</evidence>
<dbReference type="InterPro" id="IPR000726">
    <property type="entry name" value="Glyco_hydro_19_cat"/>
</dbReference>
<dbReference type="InterPro" id="IPR023346">
    <property type="entry name" value="Lysozyme-like_dom_sf"/>
</dbReference>
<name>A0A9R1XLT9_LACSA</name>
<dbReference type="FunFam" id="3.30.20.10:FF:000001">
    <property type="entry name" value="Endochitinase (Chitinase)"/>
    <property type="match status" value="1"/>
</dbReference>
<dbReference type="Gene3D" id="1.10.530.10">
    <property type="match status" value="1"/>
</dbReference>
<feature type="disulfide bond" evidence="14">
    <location>
        <begin position="112"/>
        <end position="121"/>
    </location>
</feature>
<dbReference type="GO" id="GO:0004568">
    <property type="term" value="F:chitinase activity"/>
    <property type="evidence" value="ECO:0000318"/>
    <property type="project" value="GO_Central"/>
</dbReference>
<evidence type="ECO:0000256" key="7">
    <source>
        <dbReference type="ARBA" id="ARBA00022821"/>
    </source>
</evidence>
<gene>
    <name evidence="17" type="ORF">LSAT_V11C300151700</name>
</gene>
<dbReference type="Proteomes" id="UP000235145">
    <property type="component" value="Unassembled WGS sequence"/>
</dbReference>
<evidence type="ECO:0000256" key="6">
    <source>
        <dbReference type="ARBA" id="ARBA00022801"/>
    </source>
</evidence>
<evidence type="ECO:0000256" key="13">
    <source>
        <dbReference type="PIRSR" id="PIRSR001060-1"/>
    </source>
</evidence>
<dbReference type="GO" id="GO:0006032">
    <property type="term" value="P:chitin catabolic process"/>
    <property type="evidence" value="ECO:0007669"/>
    <property type="project" value="UniProtKB-KW"/>
</dbReference>
<dbReference type="PROSITE" id="PS00774">
    <property type="entry name" value="CHITINASE_19_2"/>
    <property type="match status" value="1"/>
</dbReference>
<comment type="function">
    <text evidence="2">Defense against chitin-containing fungal pathogens.</text>
</comment>
<evidence type="ECO:0000259" key="16">
    <source>
        <dbReference type="PROSITE" id="PS00774"/>
    </source>
</evidence>
<dbReference type="InterPro" id="IPR016283">
    <property type="entry name" value="Glyco_hydro_19"/>
</dbReference>
<keyword evidence="8" id="KW-0146">Chitin degradation</keyword>
<feature type="active site" description="Proton donor" evidence="13">
    <location>
        <position position="96"/>
    </location>
</feature>
<sequence length="230" mass="25432">MKTTLSTLLLAGLFLAGIIVPEPVASQNNVNRADIVTQEFFNGIINKSPNTCRGKSFYTRVAFLRVIGDYQEFARSGSMDDSKRELAAFFAHVTHETGHFCYVEEINKQEYCDRTRNAYPCAPNKRYYGRGPLQITWNYNYGAAGSSIGSDLLGNPDIVANDPMISFRTALWFWMTNVHSVVGQGFGATIRKINGGECNGGNAGQVSSRVAYYTDYCNQFGVSPGPNLRC</sequence>
<feature type="chain" id="PRO_5040298587" description="chitinase" evidence="15">
    <location>
        <begin position="27"/>
        <end position="230"/>
    </location>
</feature>
<comment type="caution">
    <text evidence="17">The sequence shown here is derived from an EMBL/GenBank/DDBJ whole genome shotgun (WGS) entry which is preliminary data.</text>
</comment>
<evidence type="ECO:0000313" key="18">
    <source>
        <dbReference type="Proteomes" id="UP000235145"/>
    </source>
</evidence>
<dbReference type="PIRSF" id="PIRSF001060">
    <property type="entry name" value="Endochitinase"/>
    <property type="match status" value="1"/>
</dbReference>
<keyword evidence="6" id="KW-0378">Hydrolase</keyword>
<evidence type="ECO:0000256" key="5">
    <source>
        <dbReference type="ARBA" id="ARBA00022729"/>
    </source>
</evidence>
<keyword evidence="12" id="KW-0624">Polysaccharide degradation</keyword>
<feature type="disulfide bond" evidence="14">
    <location>
        <begin position="52"/>
        <end position="101"/>
    </location>
</feature>
<keyword evidence="9 14" id="KW-1015">Disulfide bond</keyword>
<dbReference type="Gramene" id="rna-gnl|WGS:NBSK|LSAT_3X124781_mrna">
    <property type="protein sequence ID" value="cds-PLY62315.1"/>
    <property type="gene ID" value="gene-LSAT_3X124781"/>
</dbReference>
<dbReference type="FunFam" id="1.10.530.10:FF:000052">
    <property type="entry name" value="Endochitinase PR4"/>
    <property type="match status" value="1"/>
</dbReference>
<evidence type="ECO:0000256" key="3">
    <source>
        <dbReference type="ARBA" id="ARBA00012729"/>
    </source>
</evidence>
<dbReference type="GO" id="GO:0016998">
    <property type="term" value="P:cell wall macromolecule catabolic process"/>
    <property type="evidence" value="ECO:0007669"/>
    <property type="project" value="InterPro"/>
</dbReference>
<protein>
    <recommendedName>
        <fullName evidence="3">chitinase</fullName>
        <ecNumber evidence="3">3.2.1.14</ecNumber>
    </recommendedName>
</protein>
<dbReference type="GO" id="GO:0000272">
    <property type="term" value="P:polysaccharide catabolic process"/>
    <property type="evidence" value="ECO:0007669"/>
    <property type="project" value="UniProtKB-KW"/>
</dbReference>
<evidence type="ECO:0000256" key="14">
    <source>
        <dbReference type="PIRSR" id="PIRSR001060-2"/>
    </source>
</evidence>
<dbReference type="GO" id="GO:0008843">
    <property type="term" value="F:endochitinase activity"/>
    <property type="evidence" value="ECO:0007669"/>
    <property type="project" value="UniProtKB-EC"/>
</dbReference>
<dbReference type="GO" id="GO:0006952">
    <property type="term" value="P:defense response"/>
    <property type="evidence" value="ECO:0007669"/>
    <property type="project" value="UniProtKB-KW"/>
</dbReference>
<dbReference type="OrthoDB" id="5985073at2759"/>
<keyword evidence="4" id="KW-0147">Chitin-binding</keyword>
<accession>A0A9R1XLT9</accession>
<dbReference type="SUPFAM" id="SSF53955">
    <property type="entry name" value="Lysozyme-like"/>
    <property type="match status" value="1"/>
</dbReference>
<dbReference type="Gene3D" id="3.30.20.10">
    <property type="entry name" value="Endochitinase, domain 2"/>
    <property type="match status" value="1"/>
</dbReference>
<evidence type="ECO:0000256" key="10">
    <source>
        <dbReference type="ARBA" id="ARBA00023277"/>
    </source>
</evidence>
<evidence type="ECO:0000256" key="2">
    <source>
        <dbReference type="ARBA" id="ARBA00003102"/>
    </source>
</evidence>
<evidence type="ECO:0000256" key="12">
    <source>
        <dbReference type="ARBA" id="ARBA00023326"/>
    </source>
</evidence>
<keyword evidence="7" id="KW-0611">Plant defense</keyword>
<dbReference type="AlphaFoldDB" id="A0A9R1XLT9"/>
<dbReference type="Pfam" id="PF00182">
    <property type="entry name" value="Glyco_hydro_19"/>
    <property type="match status" value="1"/>
</dbReference>
<reference evidence="17 18" key="1">
    <citation type="journal article" date="2017" name="Nat. Commun.">
        <title>Genome assembly with in vitro proximity ligation data and whole-genome triplication in lettuce.</title>
        <authorList>
            <person name="Reyes-Chin-Wo S."/>
            <person name="Wang Z."/>
            <person name="Yang X."/>
            <person name="Kozik A."/>
            <person name="Arikit S."/>
            <person name="Song C."/>
            <person name="Xia L."/>
            <person name="Froenicke L."/>
            <person name="Lavelle D.O."/>
            <person name="Truco M.J."/>
            <person name="Xia R."/>
            <person name="Zhu S."/>
            <person name="Xu C."/>
            <person name="Xu H."/>
            <person name="Xu X."/>
            <person name="Cox K."/>
            <person name="Korf I."/>
            <person name="Meyers B.C."/>
            <person name="Michelmore R.W."/>
        </authorList>
    </citation>
    <scope>NUCLEOTIDE SEQUENCE [LARGE SCALE GENOMIC DNA]</scope>
    <source>
        <strain evidence="18">cv. Salinas</strain>
        <tissue evidence="17">Seedlings</tissue>
    </source>
</reference>
<dbReference type="PANTHER" id="PTHR22595">
    <property type="entry name" value="CHITINASE-RELATED"/>
    <property type="match status" value="1"/>
</dbReference>
<evidence type="ECO:0000256" key="4">
    <source>
        <dbReference type="ARBA" id="ARBA00022669"/>
    </source>
</evidence>
<feature type="domain" description="Glycoside hydrolase family 19 catalytic" evidence="16">
    <location>
        <begin position="165"/>
        <end position="175"/>
    </location>
</feature>
<keyword evidence="18" id="KW-1185">Reference proteome</keyword>
<proteinExistence type="predicted"/>
<feature type="signal peptide" evidence="15">
    <location>
        <begin position="1"/>
        <end position="26"/>
    </location>
</feature>
<comment type="catalytic activity">
    <reaction evidence="1">
        <text>Random endo-hydrolysis of N-acetyl-beta-D-glucosaminide (1-&gt;4)-beta-linkages in chitin and chitodextrins.</text>
        <dbReference type="EC" id="3.2.1.14"/>
    </reaction>
</comment>
<keyword evidence="11" id="KW-0326">Glycosidase</keyword>
<keyword evidence="5 15" id="KW-0732">Signal</keyword>
<dbReference type="EMBL" id="NBSK02000003">
    <property type="protein sequence ID" value="KAJ0217614.1"/>
    <property type="molecule type" value="Genomic_DNA"/>
</dbReference>
<dbReference type="GO" id="GO:0008061">
    <property type="term" value="F:chitin binding"/>
    <property type="evidence" value="ECO:0007669"/>
    <property type="project" value="UniProtKB-KW"/>
</dbReference>
<organism evidence="17 18">
    <name type="scientific">Lactuca sativa</name>
    <name type="common">Garden lettuce</name>
    <dbReference type="NCBI Taxonomy" id="4236"/>
    <lineage>
        <taxon>Eukaryota</taxon>
        <taxon>Viridiplantae</taxon>
        <taxon>Streptophyta</taxon>
        <taxon>Embryophyta</taxon>
        <taxon>Tracheophyta</taxon>
        <taxon>Spermatophyta</taxon>
        <taxon>Magnoliopsida</taxon>
        <taxon>eudicotyledons</taxon>
        <taxon>Gunneridae</taxon>
        <taxon>Pentapetalae</taxon>
        <taxon>asterids</taxon>
        <taxon>campanulids</taxon>
        <taxon>Asterales</taxon>
        <taxon>Asteraceae</taxon>
        <taxon>Cichorioideae</taxon>
        <taxon>Cichorieae</taxon>
        <taxon>Lactucinae</taxon>
        <taxon>Lactuca</taxon>
    </lineage>
</organism>
<evidence type="ECO:0000256" key="15">
    <source>
        <dbReference type="SAM" id="SignalP"/>
    </source>
</evidence>
<feature type="disulfide bond" evidence="14">
    <location>
        <begin position="198"/>
        <end position="230"/>
    </location>
</feature>
<dbReference type="CDD" id="cd00325">
    <property type="entry name" value="chitinase_GH19"/>
    <property type="match status" value="1"/>
</dbReference>
<evidence type="ECO:0000256" key="1">
    <source>
        <dbReference type="ARBA" id="ARBA00000822"/>
    </source>
</evidence>
<keyword evidence="10" id="KW-0119">Carbohydrate metabolism</keyword>
<evidence type="ECO:0000256" key="8">
    <source>
        <dbReference type="ARBA" id="ARBA00023024"/>
    </source>
</evidence>
<evidence type="ECO:0000313" key="17">
    <source>
        <dbReference type="EMBL" id="KAJ0217614.1"/>
    </source>
</evidence>
<dbReference type="PANTHER" id="PTHR22595:SF193">
    <property type="entry name" value="ENDOCHITINASE EP3"/>
    <property type="match status" value="1"/>
</dbReference>
<dbReference type="EC" id="3.2.1.14" evidence="3"/>
<evidence type="ECO:0000256" key="11">
    <source>
        <dbReference type="ARBA" id="ARBA00023295"/>
    </source>
</evidence>